<dbReference type="EMBL" id="JBBMQO010000009">
    <property type="protein sequence ID" value="MEM5503000.1"/>
    <property type="molecule type" value="Genomic_DNA"/>
</dbReference>
<dbReference type="Proteomes" id="UP001477870">
    <property type="component" value="Unassembled WGS sequence"/>
</dbReference>
<evidence type="ECO:0000313" key="1">
    <source>
        <dbReference type="EMBL" id="MEM5503000.1"/>
    </source>
</evidence>
<evidence type="ECO:0000313" key="2">
    <source>
        <dbReference type="Proteomes" id="UP001477870"/>
    </source>
</evidence>
<protein>
    <submittedName>
        <fullName evidence="1">Uncharacterized protein</fullName>
    </submittedName>
</protein>
<accession>A0ABU9TAT9</accession>
<dbReference type="RefSeq" id="WP_342849203.1">
    <property type="nucleotide sequence ID" value="NZ_JBBMQO010000009.1"/>
</dbReference>
<proteinExistence type="predicted"/>
<reference evidence="1 2" key="1">
    <citation type="submission" date="2024-03" db="EMBL/GenBank/DDBJ databases">
        <title>Community enrichment and isolation of bacterial strains for fucoidan degradation.</title>
        <authorList>
            <person name="Sichert A."/>
        </authorList>
    </citation>
    <scope>NUCLEOTIDE SEQUENCE [LARGE SCALE GENOMIC DNA]</scope>
    <source>
        <strain evidence="1 2">AS62</strain>
    </source>
</reference>
<comment type="caution">
    <text evidence="1">The sequence shown here is derived from an EMBL/GenBank/DDBJ whole genome shotgun (WGS) entry which is preliminary data.</text>
</comment>
<gene>
    <name evidence="1" type="ORF">WNY59_15540</name>
</gene>
<keyword evidence="2" id="KW-1185">Reference proteome</keyword>
<name>A0ABU9TAT9_9HYPH</name>
<sequence length="40" mass="4325">MIVNASDILNVKLLVTMHKNESGTTIRDIVDTLALNVTGN</sequence>
<organism evidence="1 2">
    <name type="scientific">Ahrensia kielensis</name>
    <dbReference type="NCBI Taxonomy" id="76980"/>
    <lineage>
        <taxon>Bacteria</taxon>
        <taxon>Pseudomonadati</taxon>
        <taxon>Pseudomonadota</taxon>
        <taxon>Alphaproteobacteria</taxon>
        <taxon>Hyphomicrobiales</taxon>
        <taxon>Ahrensiaceae</taxon>
        <taxon>Ahrensia</taxon>
    </lineage>
</organism>